<keyword evidence="1" id="KW-0223">Dioxygenase</keyword>
<evidence type="ECO:0000313" key="1">
    <source>
        <dbReference type="EMBL" id="MCK6255655.1"/>
    </source>
</evidence>
<dbReference type="CDD" id="cd10548">
    <property type="entry name" value="cupin_CDO"/>
    <property type="match status" value="1"/>
</dbReference>
<dbReference type="InterPro" id="IPR014710">
    <property type="entry name" value="RmlC-like_jellyroll"/>
</dbReference>
<dbReference type="SUPFAM" id="SSF51182">
    <property type="entry name" value="RmlC-like cupins"/>
    <property type="match status" value="1"/>
</dbReference>
<keyword evidence="2" id="KW-1185">Reference proteome</keyword>
<organism evidence="1 2">
    <name type="scientific">Fictibacillus marinisediminis</name>
    <dbReference type="NCBI Taxonomy" id="2878389"/>
    <lineage>
        <taxon>Bacteria</taxon>
        <taxon>Bacillati</taxon>
        <taxon>Bacillota</taxon>
        <taxon>Bacilli</taxon>
        <taxon>Bacillales</taxon>
        <taxon>Fictibacillaceae</taxon>
        <taxon>Fictibacillus</taxon>
    </lineage>
</organism>
<dbReference type="AlphaFoldDB" id="A0A9X2BCF3"/>
<dbReference type="RefSeq" id="WP_248251454.1">
    <property type="nucleotide sequence ID" value="NZ_JAIWJX010000002.1"/>
</dbReference>
<comment type="caution">
    <text evidence="1">The sequence shown here is derived from an EMBL/GenBank/DDBJ whole genome shotgun (WGS) entry which is preliminary data.</text>
</comment>
<gene>
    <name evidence="1" type="ORF">LCY76_03335</name>
</gene>
<protein>
    <submittedName>
        <fullName evidence="1">Cysteine dioxygenase family protein</fullName>
    </submittedName>
</protein>
<dbReference type="Gene3D" id="2.60.120.10">
    <property type="entry name" value="Jelly Rolls"/>
    <property type="match status" value="1"/>
</dbReference>
<name>A0A9X2BCF3_9BACL</name>
<keyword evidence="1" id="KW-0560">Oxidoreductase</keyword>
<dbReference type="EMBL" id="JAIWJX010000002">
    <property type="protein sequence ID" value="MCK6255655.1"/>
    <property type="molecule type" value="Genomic_DNA"/>
</dbReference>
<sequence length="155" mass="17293">MEFFESIKSELDQLPSYEVIHLVQVVQSLQVTIEKISDFVTEPKNLGYGRNVIYRSEHVEVIVLMLPSMARTLIHDYGTSQGCILAVEGSLINFLYTIESADAEPVYKGLEEISEGDFFTIEGDTFHMMYNPTASPVVTFHVYTPPLGGGIVSPL</sequence>
<dbReference type="GO" id="GO:0051213">
    <property type="term" value="F:dioxygenase activity"/>
    <property type="evidence" value="ECO:0007669"/>
    <property type="project" value="UniProtKB-KW"/>
</dbReference>
<dbReference type="InterPro" id="IPR011051">
    <property type="entry name" value="RmlC_Cupin_sf"/>
</dbReference>
<proteinExistence type="predicted"/>
<dbReference type="Proteomes" id="UP001139011">
    <property type="component" value="Unassembled WGS sequence"/>
</dbReference>
<reference evidence="1" key="1">
    <citation type="submission" date="2021-09" db="EMBL/GenBank/DDBJ databases">
        <title>Genome analysis of Fictibacillus sp. KIGAM418 isolated from marine sediment.</title>
        <authorList>
            <person name="Seo M.-J."/>
            <person name="Cho E.-S."/>
            <person name="Hwang C.Y."/>
        </authorList>
    </citation>
    <scope>NUCLEOTIDE SEQUENCE</scope>
    <source>
        <strain evidence="1">KIGAM418</strain>
    </source>
</reference>
<evidence type="ECO:0000313" key="2">
    <source>
        <dbReference type="Proteomes" id="UP001139011"/>
    </source>
</evidence>
<accession>A0A9X2BCF3</accession>